<proteinExistence type="predicted"/>
<accession>A0AAE1KVK0</accession>
<feature type="region of interest" description="Disordered" evidence="1">
    <location>
        <begin position="130"/>
        <end position="149"/>
    </location>
</feature>
<feature type="compositionally biased region" description="Basic residues" evidence="1">
    <location>
        <begin position="283"/>
        <end position="318"/>
    </location>
</feature>
<feature type="compositionally biased region" description="Basic residues" evidence="1">
    <location>
        <begin position="237"/>
        <end position="252"/>
    </location>
</feature>
<feature type="compositionally biased region" description="Polar residues" evidence="1">
    <location>
        <begin position="322"/>
        <end position="331"/>
    </location>
</feature>
<gene>
    <name evidence="2" type="ORF">Pcinc_010225</name>
</gene>
<evidence type="ECO:0000256" key="1">
    <source>
        <dbReference type="SAM" id="MobiDB-lite"/>
    </source>
</evidence>
<protein>
    <submittedName>
        <fullName evidence="2">Uncharacterized protein</fullName>
    </submittedName>
</protein>
<feature type="region of interest" description="Disordered" evidence="1">
    <location>
        <begin position="156"/>
        <end position="354"/>
    </location>
</feature>
<dbReference type="AlphaFoldDB" id="A0AAE1KVK0"/>
<evidence type="ECO:0000313" key="2">
    <source>
        <dbReference type="EMBL" id="KAK3885578.1"/>
    </source>
</evidence>
<feature type="compositionally biased region" description="Basic residues" evidence="1">
    <location>
        <begin position="156"/>
        <end position="166"/>
    </location>
</feature>
<feature type="compositionally biased region" description="Basic residues" evidence="1">
    <location>
        <begin position="185"/>
        <end position="203"/>
    </location>
</feature>
<feature type="compositionally biased region" description="Basic and acidic residues" evidence="1">
    <location>
        <begin position="333"/>
        <end position="352"/>
    </location>
</feature>
<organism evidence="2 3">
    <name type="scientific">Petrolisthes cinctipes</name>
    <name type="common">Flat porcelain crab</name>
    <dbReference type="NCBI Taxonomy" id="88211"/>
    <lineage>
        <taxon>Eukaryota</taxon>
        <taxon>Metazoa</taxon>
        <taxon>Ecdysozoa</taxon>
        <taxon>Arthropoda</taxon>
        <taxon>Crustacea</taxon>
        <taxon>Multicrustacea</taxon>
        <taxon>Malacostraca</taxon>
        <taxon>Eumalacostraca</taxon>
        <taxon>Eucarida</taxon>
        <taxon>Decapoda</taxon>
        <taxon>Pleocyemata</taxon>
        <taxon>Anomura</taxon>
        <taxon>Galatheoidea</taxon>
        <taxon>Porcellanidae</taxon>
        <taxon>Petrolisthes</taxon>
    </lineage>
</organism>
<name>A0AAE1KVK0_PETCI</name>
<comment type="caution">
    <text evidence="2">The sequence shown here is derived from an EMBL/GenBank/DDBJ whole genome shotgun (WGS) entry which is preliminary data.</text>
</comment>
<dbReference type="EMBL" id="JAWQEG010000788">
    <property type="protein sequence ID" value="KAK3885578.1"/>
    <property type="molecule type" value="Genomic_DNA"/>
</dbReference>
<evidence type="ECO:0000313" key="3">
    <source>
        <dbReference type="Proteomes" id="UP001286313"/>
    </source>
</evidence>
<dbReference type="Proteomes" id="UP001286313">
    <property type="component" value="Unassembled WGS sequence"/>
</dbReference>
<feature type="compositionally biased region" description="Basic and acidic residues" evidence="1">
    <location>
        <begin position="204"/>
        <end position="236"/>
    </location>
</feature>
<sequence>MPDGICDLITGNIPGASPPILDIHENSTVTVSRDKVTRQEDQEQAHPNPFIDMTVTADDLNGAAITRQQAKRKEKKSTPLKVVSTDEMYLEVPITREEQETDVTLMGLIKLGNSNKDNGDIKLDKGFRVKRAKSDVKSDSKDGDDNIEKSGIKSNIKKIIKRNTKGNRKDEKIWKTRGKMDKREKNVKRKNGKDRIFKRKNKRDSKEKKDNDGDRKTKKITNGDRKNKKAEGDKRAKMNKKAGRANKAKKLKKNGDESSNLRPTRKNGNKKTAKKGNNSSSSSKRRNGKKSSKKSKKASKSNTKHQSQKKKKTHHNRKGSGMTRQDGSQGDTRIAEVNHEAVLKKEKQDTKQNTKCKKKKSCKKKDGKCISADTICKTEVVHGKCKGTCQCCISTPGLTSDNCPPLAAHLVHPAKDHAKTQALLQILKP</sequence>
<reference evidence="2" key="1">
    <citation type="submission" date="2023-10" db="EMBL/GenBank/DDBJ databases">
        <title>Genome assemblies of two species of porcelain crab, Petrolisthes cinctipes and Petrolisthes manimaculis (Anomura: Porcellanidae).</title>
        <authorList>
            <person name="Angst P."/>
        </authorList>
    </citation>
    <scope>NUCLEOTIDE SEQUENCE</scope>
    <source>
        <strain evidence="2">PB745_01</strain>
        <tissue evidence="2">Gill</tissue>
    </source>
</reference>
<keyword evidence="3" id="KW-1185">Reference proteome</keyword>
<feature type="compositionally biased region" description="Basic residues" evidence="1">
    <location>
        <begin position="263"/>
        <end position="274"/>
    </location>
</feature>
<feature type="compositionally biased region" description="Basic and acidic residues" evidence="1">
    <location>
        <begin position="167"/>
        <end position="184"/>
    </location>
</feature>